<gene>
    <name evidence="2" type="ORF">ACFSOZ_02765</name>
</gene>
<dbReference type="InterPro" id="IPR036291">
    <property type="entry name" value="NAD(P)-bd_dom_sf"/>
</dbReference>
<feature type="domain" description="Enoyl reductase (ER)" evidence="1">
    <location>
        <begin position="11"/>
        <end position="335"/>
    </location>
</feature>
<evidence type="ECO:0000259" key="1">
    <source>
        <dbReference type="SMART" id="SM00829"/>
    </source>
</evidence>
<dbReference type="InterPro" id="IPR013149">
    <property type="entry name" value="ADH-like_C"/>
</dbReference>
<dbReference type="CDD" id="cd08276">
    <property type="entry name" value="MDR7"/>
    <property type="match status" value="1"/>
</dbReference>
<sequence length="339" mass="34799">MKAYQIKAGDGLAGLRSIERPSTDLTANQVRVRIAAAAMNYRDLSFANGQFHNSPGHPLVPLVDGCGEVVEVGSGVTRFKSGNKVITSYYPRWIDGAISPLKTAVSFGAQVDGTLAEEVVASDEAFVTAPLGLAPIEASTLPCAGVTAWNALFVAGSAKPGSSVLLLGTGGVSLWALMLAKAAGLSAIVASSSDDKLERARALGAAATVNYRVMPEWQDEVLRLTGGAGVDTVVEVGGEGTLARSLKATAPGGTTVVVGRVTGSGPVSIEPGALIGGAKRLVGITAGSRAMLEQLVRFVEVSGIRPVIDRVFRFDEAAAAYGHLAASQHFGKTVIEIGS</sequence>
<dbReference type="RefSeq" id="WP_379093378.1">
    <property type="nucleotide sequence ID" value="NZ_JBHUGZ010000001.1"/>
</dbReference>
<protein>
    <submittedName>
        <fullName evidence="2">NAD(P)-dependent alcohol dehydrogenase</fullName>
        <ecNumber evidence="2">1.1.1.-</ecNumber>
    </submittedName>
</protein>
<dbReference type="Proteomes" id="UP001597405">
    <property type="component" value="Unassembled WGS sequence"/>
</dbReference>
<keyword evidence="2" id="KW-0560">Oxidoreductase</keyword>
<proteinExistence type="predicted"/>
<organism evidence="2 3">
    <name type="scientific">Mesorhizobium newzealandense</name>
    <dbReference type="NCBI Taxonomy" id="1300302"/>
    <lineage>
        <taxon>Bacteria</taxon>
        <taxon>Pseudomonadati</taxon>
        <taxon>Pseudomonadota</taxon>
        <taxon>Alphaproteobacteria</taxon>
        <taxon>Hyphomicrobiales</taxon>
        <taxon>Phyllobacteriaceae</taxon>
        <taxon>Mesorhizobium</taxon>
    </lineage>
</organism>
<comment type="caution">
    <text evidence="2">The sequence shown here is derived from an EMBL/GenBank/DDBJ whole genome shotgun (WGS) entry which is preliminary data.</text>
</comment>
<accession>A0ABW4U7I4</accession>
<dbReference type="Gene3D" id="3.40.50.720">
    <property type="entry name" value="NAD(P)-binding Rossmann-like Domain"/>
    <property type="match status" value="1"/>
</dbReference>
<dbReference type="SUPFAM" id="SSF50129">
    <property type="entry name" value="GroES-like"/>
    <property type="match status" value="1"/>
</dbReference>
<evidence type="ECO:0000313" key="2">
    <source>
        <dbReference type="EMBL" id="MFD1981629.1"/>
    </source>
</evidence>
<keyword evidence="3" id="KW-1185">Reference proteome</keyword>
<dbReference type="Pfam" id="PF00107">
    <property type="entry name" value="ADH_zinc_N"/>
    <property type="match status" value="1"/>
</dbReference>
<dbReference type="InterPro" id="IPR020843">
    <property type="entry name" value="ER"/>
</dbReference>
<dbReference type="SUPFAM" id="SSF51735">
    <property type="entry name" value="NAD(P)-binding Rossmann-fold domains"/>
    <property type="match status" value="1"/>
</dbReference>
<dbReference type="PANTHER" id="PTHR45033:SF2">
    <property type="entry name" value="ZINC-TYPE ALCOHOL DEHYDROGENASE-LIKE PROTEIN C1773.06C"/>
    <property type="match status" value="1"/>
</dbReference>
<dbReference type="InterPro" id="IPR011032">
    <property type="entry name" value="GroES-like_sf"/>
</dbReference>
<dbReference type="EMBL" id="JBHUGZ010000001">
    <property type="protein sequence ID" value="MFD1981629.1"/>
    <property type="molecule type" value="Genomic_DNA"/>
</dbReference>
<reference evidence="3" key="1">
    <citation type="journal article" date="2019" name="Int. J. Syst. Evol. Microbiol.">
        <title>The Global Catalogue of Microorganisms (GCM) 10K type strain sequencing project: providing services to taxonomists for standard genome sequencing and annotation.</title>
        <authorList>
            <consortium name="The Broad Institute Genomics Platform"/>
            <consortium name="The Broad Institute Genome Sequencing Center for Infectious Disease"/>
            <person name="Wu L."/>
            <person name="Ma J."/>
        </authorList>
    </citation>
    <scope>NUCLEOTIDE SEQUENCE [LARGE SCALE GENOMIC DNA]</scope>
    <source>
        <strain evidence="3">CGMCC 1.16225</strain>
    </source>
</reference>
<dbReference type="GO" id="GO:0016491">
    <property type="term" value="F:oxidoreductase activity"/>
    <property type="evidence" value="ECO:0007669"/>
    <property type="project" value="UniProtKB-KW"/>
</dbReference>
<dbReference type="InterPro" id="IPR052711">
    <property type="entry name" value="Zinc_ADH-like"/>
</dbReference>
<dbReference type="SMART" id="SM00829">
    <property type="entry name" value="PKS_ER"/>
    <property type="match status" value="1"/>
</dbReference>
<dbReference type="EC" id="1.1.1.-" evidence="2"/>
<dbReference type="Gene3D" id="3.90.180.10">
    <property type="entry name" value="Medium-chain alcohol dehydrogenases, catalytic domain"/>
    <property type="match status" value="1"/>
</dbReference>
<dbReference type="InterPro" id="IPR013154">
    <property type="entry name" value="ADH-like_N"/>
</dbReference>
<dbReference type="Pfam" id="PF08240">
    <property type="entry name" value="ADH_N"/>
    <property type="match status" value="1"/>
</dbReference>
<name>A0ABW4U7I4_9HYPH</name>
<evidence type="ECO:0000313" key="3">
    <source>
        <dbReference type="Proteomes" id="UP001597405"/>
    </source>
</evidence>
<dbReference type="PANTHER" id="PTHR45033">
    <property type="match status" value="1"/>
</dbReference>